<dbReference type="RefSeq" id="WP_209910731.1">
    <property type="nucleotide sequence ID" value="NZ_BAAAMI010000029.1"/>
</dbReference>
<evidence type="ECO:0000313" key="3">
    <source>
        <dbReference type="Proteomes" id="UP000766570"/>
    </source>
</evidence>
<feature type="compositionally biased region" description="Basic and acidic residues" evidence="1">
    <location>
        <begin position="8"/>
        <end position="23"/>
    </location>
</feature>
<keyword evidence="3" id="KW-1185">Reference proteome</keyword>
<proteinExistence type="predicted"/>
<feature type="region of interest" description="Disordered" evidence="1">
    <location>
        <begin position="1"/>
        <end position="25"/>
    </location>
</feature>
<reference evidence="2 3" key="1">
    <citation type="submission" date="2021-03" db="EMBL/GenBank/DDBJ databases">
        <title>Sequencing the genomes of 1000 actinobacteria strains.</title>
        <authorList>
            <person name="Klenk H.-P."/>
        </authorList>
    </citation>
    <scope>NUCLEOTIDE SEQUENCE [LARGE SCALE GENOMIC DNA]</scope>
    <source>
        <strain evidence="2 3">DSM 15454</strain>
    </source>
</reference>
<gene>
    <name evidence="2" type="ORF">JOF46_004060</name>
</gene>
<dbReference type="EMBL" id="JAGIOE010000001">
    <property type="protein sequence ID" value="MBP2376148.1"/>
    <property type="molecule type" value="Genomic_DNA"/>
</dbReference>
<accession>A0ABS4WJK9</accession>
<sequence length="48" mass="5296">MDTPFLEFKLKPKPGEAAKRRDPTPTTGIIAALHEHIPTRSTPKISLS</sequence>
<comment type="caution">
    <text evidence="2">The sequence shown here is derived from an EMBL/GenBank/DDBJ whole genome shotgun (WGS) entry which is preliminary data.</text>
</comment>
<evidence type="ECO:0000313" key="2">
    <source>
        <dbReference type="EMBL" id="MBP2376148.1"/>
    </source>
</evidence>
<evidence type="ECO:0000256" key="1">
    <source>
        <dbReference type="SAM" id="MobiDB-lite"/>
    </source>
</evidence>
<organism evidence="2 3">
    <name type="scientific">Paeniglutamicibacter psychrophenolicus</name>
    <dbReference type="NCBI Taxonomy" id="257454"/>
    <lineage>
        <taxon>Bacteria</taxon>
        <taxon>Bacillati</taxon>
        <taxon>Actinomycetota</taxon>
        <taxon>Actinomycetes</taxon>
        <taxon>Micrococcales</taxon>
        <taxon>Micrococcaceae</taxon>
        <taxon>Paeniglutamicibacter</taxon>
    </lineage>
</organism>
<protein>
    <submittedName>
        <fullName evidence="2">Uncharacterized protein</fullName>
    </submittedName>
</protein>
<dbReference type="Proteomes" id="UP000766570">
    <property type="component" value="Unassembled WGS sequence"/>
</dbReference>
<name>A0ABS4WJK9_9MICC</name>